<keyword evidence="3" id="KW-1185">Reference proteome</keyword>
<dbReference type="AlphaFoldDB" id="A0AAW2CR45"/>
<dbReference type="EMBL" id="JAZDWU010000005">
    <property type="protein sequence ID" value="KAL0000720.1"/>
    <property type="molecule type" value="Genomic_DNA"/>
</dbReference>
<organism evidence="2 3">
    <name type="scientific">Lithocarpus litseifolius</name>
    <dbReference type="NCBI Taxonomy" id="425828"/>
    <lineage>
        <taxon>Eukaryota</taxon>
        <taxon>Viridiplantae</taxon>
        <taxon>Streptophyta</taxon>
        <taxon>Embryophyta</taxon>
        <taxon>Tracheophyta</taxon>
        <taxon>Spermatophyta</taxon>
        <taxon>Magnoliopsida</taxon>
        <taxon>eudicotyledons</taxon>
        <taxon>Gunneridae</taxon>
        <taxon>Pentapetalae</taxon>
        <taxon>rosids</taxon>
        <taxon>fabids</taxon>
        <taxon>Fagales</taxon>
        <taxon>Fagaceae</taxon>
        <taxon>Lithocarpus</taxon>
    </lineage>
</organism>
<comment type="caution">
    <text evidence="2">The sequence shown here is derived from an EMBL/GenBank/DDBJ whole genome shotgun (WGS) entry which is preliminary data.</text>
</comment>
<evidence type="ECO:0000256" key="1">
    <source>
        <dbReference type="SAM" id="Coils"/>
    </source>
</evidence>
<protein>
    <submittedName>
        <fullName evidence="2">Uncharacterized protein</fullName>
    </submittedName>
</protein>
<keyword evidence="1" id="KW-0175">Coiled coil</keyword>
<evidence type="ECO:0000313" key="3">
    <source>
        <dbReference type="Proteomes" id="UP001459277"/>
    </source>
</evidence>
<gene>
    <name evidence="2" type="ORF">SO802_014501</name>
</gene>
<proteinExistence type="predicted"/>
<dbReference type="Proteomes" id="UP001459277">
    <property type="component" value="Unassembled WGS sequence"/>
</dbReference>
<sequence>MTWATMVDLANKVLAWLNGVNADYTELYNAVRDLLSCHAELSSVESELRTRQNDEIEAVLSGDELRARSREATEELARSEAEYMKATGPLSLLKDKFSETREVLRKLEEESVEKEREVDVLDVKWKSCLHSHIAIKNEEREFDGQLFEKHRNLEETQQRFDEVEAGVRQSIKALLSILC</sequence>
<evidence type="ECO:0000313" key="2">
    <source>
        <dbReference type="EMBL" id="KAL0000720.1"/>
    </source>
</evidence>
<name>A0AAW2CR45_9ROSI</name>
<accession>A0AAW2CR45</accession>
<feature type="coiled-coil region" evidence="1">
    <location>
        <begin position="62"/>
        <end position="124"/>
    </location>
</feature>
<reference evidence="2 3" key="1">
    <citation type="submission" date="2024-01" db="EMBL/GenBank/DDBJ databases">
        <title>A telomere-to-telomere, gap-free genome of sweet tea (Lithocarpus litseifolius).</title>
        <authorList>
            <person name="Zhou J."/>
        </authorList>
    </citation>
    <scope>NUCLEOTIDE SEQUENCE [LARGE SCALE GENOMIC DNA]</scope>
    <source>
        <strain evidence="2">Zhou-2022a</strain>
        <tissue evidence="2">Leaf</tissue>
    </source>
</reference>